<evidence type="ECO:0000313" key="3">
    <source>
        <dbReference type="EMBL" id="QTK45492.1"/>
    </source>
</evidence>
<dbReference type="EMBL" id="NGKM01000014">
    <property type="protein sequence ID" value="OWK66024.1"/>
    <property type="molecule type" value="Genomic_DNA"/>
</dbReference>
<reference evidence="3" key="3">
    <citation type="submission" date="2021-03" db="EMBL/GenBank/DDBJ databases">
        <title>Complete genome sequencing of Acinetobacter baumannii.</title>
        <authorList>
            <person name="Yadav B."/>
            <person name="Makwana N."/>
            <person name="Kharat A.S."/>
            <person name="Veeraraghavan B."/>
            <person name="Vijayakumar S."/>
            <person name="Priya M."/>
        </authorList>
    </citation>
    <scope>NUCLEOTIDE SEQUENCE</scope>
    <source>
        <strain evidence="3">KSK6</strain>
        <plasmid evidence="3">p1KSK6</plasmid>
    </source>
</reference>
<proteinExistence type="predicted"/>
<keyword evidence="3" id="KW-0614">Plasmid</keyword>
<accession>A0A090C2L4</accession>
<dbReference type="EMBL" id="CP072271">
    <property type="protein sequence ID" value="QTK45492.1"/>
    <property type="molecule type" value="Genomic_DNA"/>
</dbReference>
<sequence>MNRSNQLSLDLPEYEVKKEESYANYKGKYTVDISQIYRFYIAVNSIGTLIKTKEKIKGFDFILECDDEKIADEILDCVPKAKSRKYFKVPNFKPLLYSGIDKSSVQLWISAVERKMGFKKSIYFRVVNSRWDY</sequence>
<evidence type="ECO:0000313" key="1">
    <source>
        <dbReference type="EMBL" id="NDW43296.1"/>
    </source>
</evidence>
<dbReference type="Proteomes" id="UP000664966">
    <property type="component" value="Plasmid p1KSK6"/>
</dbReference>
<reference evidence="2 4" key="1">
    <citation type="submission" date="2017-05" db="EMBL/GenBank/DDBJ databases">
        <title>Draft genome sequence of MDR A. baumannii AB360.</title>
        <authorList>
            <person name="Wareham D.W."/>
            <person name="Bean D.C."/>
        </authorList>
    </citation>
    <scope>NUCLEOTIDE SEQUENCE [LARGE SCALE GENOMIC DNA]</scope>
    <source>
        <strain evidence="2 4">AB360</strain>
    </source>
</reference>
<evidence type="ECO:0000313" key="5">
    <source>
        <dbReference type="Proteomes" id="UP000470018"/>
    </source>
</evidence>
<dbReference type="RefSeq" id="WP_001082116.1">
    <property type="nucleotide sequence ID" value="NZ_AP014650.1"/>
</dbReference>
<dbReference type="AlphaFoldDB" id="A0A090C2L4"/>
<dbReference type="Proteomes" id="UP000197394">
    <property type="component" value="Unassembled WGS sequence"/>
</dbReference>
<evidence type="ECO:0000313" key="4">
    <source>
        <dbReference type="Proteomes" id="UP000197394"/>
    </source>
</evidence>
<name>A0A090C2L4_ACIBA</name>
<geneLocation type="plasmid" evidence="3 6">
    <name>p1KSK6</name>
</geneLocation>
<protein>
    <submittedName>
        <fullName evidence="1">Uncharacterized protein</fullName>
    </submittedName>
</protein>
<reference evidence="1 5" key="2">
    <citation type="submission" date="2020-02" db="EMBL/GenBank/DDBJ databases">
        <title>Whole genome shot-gun sequencing of clinical Carbapenem resistant A. baumannii.</title>
        <authorList>
            <person name="Veeraraghavan B."/>
            <person name="Mathur P."/>
            <person name="Vijayakumar S."/>
            <person name="Vasudevan K."/>
            <person name="Lincy M."/>
            <person name="Kirubananthan A."/>
        </authorList>
    </citation>
    <scope>NUCLEOTIDE SEQUENCE [LARGE SCALE GENOMIC DNA]</scope>
    <source>
        <strain evidence="1 5">SP816</strain>
    </source>
</reference>
<dbReference type="Proteomes" id="UP000470018">
    <property type="component" value="Unassembled WGS sequence"/>
</dbReference>
<dbReference type="EMBL" id="JAAGTY010000057">
    <property type="protein sequence ID" value="NDW43296.1"/>
    <property type="molecule type" value="Genomic_DNA"/>
</dbReference>
<evidence type="ECO:0000313" key="2">
    <source>
        <dbReference type="EMBL" id="OWK66024.1"/>
    </source>
</evidence>
<gene>
    <name evidence="2" type="ORF">CBE85_13565</name>
    <name evidence="1" type="ORF">G3N53_19740</name>
    <name evidence="3" type="ORF">J6E47_20140</name>
</gene>
<evidence type="ECO:0000313" key="6">
    <source>
        <dbReference type="Proteomes" id="UP000664966"/>
    </source>
</evidence>
<organism evidence="1 5">
    <name type="scientific">Acinetobacter baumannii</name>
    <dbReference type="NCBI Taxonomy" id="470"/>
    <lineage>
        <taxon>Bacteria</taxon>
        <taxon>Pseudomonadati</taxon>
        <taxon>Pseudomonadota</taxon>
        <taxon>Gammaproteobacteria</taxon>
        <taxon>Moraxellales</taxon>
        <taxon>Moraxellaceae</taxon>
        <taxon>Acinetobacter</taxon>
        <taxon>Acinetobacter calcoaceticus/baumannii complex</taxon>
    </lineage>
</organism>